<accession>A0ABY4FH33</accession>
<dbReference type="RefSeq" id="WP_244726106.1">
    <property type="nucleotide sequence ID" value="NZ_CP095045.1"/>
</dbReference>
<comment type="similarity">
    <text evidence="1">Belongs to the shaker potassium channel beta subunit family.</text>
</comment>
<dbReference type="InterPro" id="IPR036812">
    <property type="entry name" value="NAD(P)_OxRdtase_dom_sf"/>
</dbReference>
<keyword evidence="3" id="KW-0560">Oxidoreductase</keyword>
<evidence type="ECO:0000313" key="6">
    <source>
        <dbReference type="EMBL" id="UOQ55988.1"/>
    </source>
</evidence>
<organism evidence="6 7">
    <name type="scientific">Leucobacter allii</name>
    <dbReference type="NCBI Taxonomy" id="2932247"/>
    <lineage>
        <taxon>Bacteria</taxon>
        <taxon>Bacillati</taxon>
        <taxon>Actinomycetota</taxon>
        <taxon>Actinomycetes</taxon>
        <taxon>Micrococcales</taxon>
        <taxon>Microbacteriaceae</taxon>
        <taxon>Leucobacter</taxon>
    </lineage>
</organism>
<dbReference type="Gene3D" id="3.20.20.100">
    <property type="entry name" value="NADP-dependent oxidoreductase domain"/>
    <property type="match status" value="1"/>
</dbReference>
<feature type="region of interest" description="Disordered" evidence="4">
    <location>
        <begin position="1"/>
        <end position="20"/>
    </location>
</feature>
<name>A0ABY4FH33_9MICO</name>
<keyword evidence="2" id="KW-0521">NADP</keyword>
<dbReference type="InterPro" id="IPR005399">
    <property type="entry name" value="K_chnl_volt-dep_bsu_KCNAB-rel"/>
</dbReference>
<evidence type="ECO:0000259" key="5">
    <source>
        <dbReference type="Pfam" id="PF00248"/>
    </source>
</evidence>
<evidence type="ECO:0000256" key="2">
    <source>
        <dbReference type="ARBA" id="ARBA00022857"/>
    </source>
</evidence>
<dbReference type="PANTHER" id="PTHR43150">
    <property type="entry name" value="HYPERKINETIC, ISOFORM M"/>
    <property type="match status" value="1"/>
</dbReference>
<proteinExistence type="inferred from homology"/>
<reference evidence="6 7" key="1">
    <citation type="submission" date="2022-04" db="EMBL/GenBank/DDBJ databases">
        <title>Leucobacter sp. isolated from rhizosphere of garlic.</title>
        <authorList>
            <person name="Won M."/>
            <person name="Lee C.-M."/>
            <person name="Woen H.-Y."/>
            <person name="Kwon S.-W."/>
        </authorList>
    </citation>
    <scope>NUCLEOTIDE SEQUENCE [LARGE SCALE GENOMIC DNA]</scope>
    <source>
        <strain evidence="6 7">H21R-40</strain>
    </source>
</reference>
<evidence type="ECO:0000256" key="4">
    <source>
        <dbReference type="SAM" id="MobiDB-lite"/>
    </source>
</evidence>
<protein>
    <submittedName>
        <fullName evidence="6">Aldo/keto reductase</fullName>
    </submittedName>
</protein>
<dbReference type="Pfam" id="PF00248">
    <property type="entry name" value="Aldo_ket_red"/>
    <property type="match status" value="1"/>
</dbReference>
<dbReference type="Proteomes" id="UP000831786">
    <property type="component" value="Chromosome"/>
</dbReference>
<dbReference type="EMBL" id="CP095045">
    <property type="protein sequence ID" value="UOQ55988.1"/>
    <property type="molecule type" value="Genomic_DNA"/>
</dbReference>
<dbReference type="PANTHER" id="PTHR43150:SF2">
    <property type="entry name" value="HYPERKINETIC, ISOFORM M"/>
    <property type="match status" value="1"/>
</dbReference>
<evidence type="ECO:0000313" key="7">
    <source>
        <dbReference type="Proteomes" id="UP000831786"/>
    </source>
</evidence>
<feature type="domain" description="NADP-dependent oxidoreductase" evidence="5">
    <location>
        <begin position="35"/>
        <end position="321"/>
    </location>
</feature>
<gene>
    <name evidence="6" type="ORF">MUN78_09750</name>
</gene>
<sequence>MLASEEAGSAGAGLGSAVPRRRLGPGGPEVPVFALGSWNIWDRMGAEERRALMRRAVDVEAAFFDVAFYNMGPHAEASRTDLLFGETIRELGLARSDYRLCGKLWMWEYPETGFAGQMDESLARIGAAGADPERFDTVVVGDFAGEPDIAQVVRDVQAEIDRGSFASWGVNNWPARSMQRALDVAAAEGLTAPAFAQLKYGLVRRSMAEGDFYGRWFSEGALALQASDVFEGGILVGKTAPARKIGADVGGIRERIVEAYPRVAEIAASFGASPAQLGIAFCLALPATANVLFGASSVRQLDDNLGALALLEREGAERIREATAELWIDREVRADGVWDPAA</sequence>
<keyword evidence="7" id="KW-1185">Reference proteome</keyword>
<evidence type="ECO:0000256" key="1">
    <source>
        <dbReference type="ARBA" id="ARBA00006515"/>
    </source>
</evidence>
<dbReference type="InterPro" id="IPR023210">
    <property type="entry name" value="NADP_OxRdtase_dom"/>
</dbReference>
<evidence type="ECO:0000256" key="3">
    <source>
        <dbReference type="ARBA" id="ARBA00023002"/>
    </source>
</evidence>
<dbReference type="SUPFAM" id="SSF51430">
    <property type="entry name" value="NAD(P)-linked oxidoreductase"/>
    <property type="match status" value="1"/>
</dbReference>